<sequence>MKRTTIRKYLLLTPLAATFAMASLTAAHAQPKDQPPCPRDQQHCEQPQPREKSEKQDNHTRQQPARQTRHQQPQRQQPKVAENEDHAPRAGDSSRSGRPFERAANSRVSAPPRGQEYRVVDDYLVLSDSDSQKIVNVVGPVSNFLN</sequence>
<evidence type="ECO:0000313" key="3">
    <source>
        <dbReference type="EMBL" id="TKW67363.1"/>
    </source>
</evidence>
<organism evidence="3 4">
    <name type="scientific">Paracoccus denitrificans</name>
    <dbReference type="NCBI Taxonomy" id="266"/>
    <lineage>
        <taxon>Bacteria</taxon>
        <taxon>Pseudomonadati</taxon>
        <taxon>Pseudomonadota</taxon>
        <taxon>Alphaproteobacteria</taxon>
        <taxon>Rhodobacterales</taxon>
        <taxon>Paracoccaceae</taxon>
        <taxon>Paracoccus</taxon>
    </lineage>
</organism>
<gene>
    <name evidence="3" type="ORF">DI616_06865</name>
</gene>
<feature type="signal peptide" evidence="2">
    <location>
        <begin position="1"/>
        <end position="29"/>
    </location>
</feature>
<feature type="compositionally biased region" description="Low complexity" evidence="1">
    <location>
        <begin position="61"/>
        <end position="78"/>
    </location>
</feature>
<feature type="compositionally biased region" description="Basic and acidic residues" evidence="1">
    <location>
        <begin position="40"/>
        <end position="60"/>
    </location>
</feature>
<evidence type="ECO:0000256" key="1">
    <source>
        <dbReference type="SAM" id="MobiDB-lite"/>
    </source>
</evidence>
<proteinExistence type="predicted"/>
<dbReference type="EMBL" id="VAFL01000004">
    <property type="protein sequence ID" value="TKW67363.1"/>
    <property type="molecule type" value="Genomic_DNA"/>
</dbReference>
<feature type="region of interest" description="Disordered" evidence="1">
    <location>
        <begin position="27"/>
        <end position="117"/>
    </location>
</feature>
<protein>
    <recommendedName>
        <fullName evidence="5">RcnB family protein</fullName>
    </recommendedName>
</protein>
<evidence type="ECO:0008006" key="5">
    <source>
        <dbReference type="Google" id="ProtNLM"/>
    </source>
</evidence>
<dbReference type="AlphaFoldDB" id="A0A533I8E5"/>
<reference evidence="3 4" key="1">
    <citation type="journal article" date="2017" name="Nat. Commun.">
        <title>In situ click chemistry generation of cyclooxygenase-2 inhibitors.</title>
        <authorList>
            <person name="Bhardwaj A."/>
            <person name="Kaur J."/>
            <person name="Wuest M."/>
            <person name="Wuest F."/>
        </authorList>
    </citation>
    <scope>NUCLEOTIDE SEQUENCE [LARGE SCALE GENOMIC DNA]</scope>
    <source>
        <strain evidence="3">S2_012_000_R3_94</strain>
    </source>
</reference>
<dbReference type="Proteomes" id="UP000315344">
    <property type="component" value="Unassembled WGS sequence"/>
</dbReference>
<keyword evidence="2" id="KW-0732">Signal</keyword>
<accession>A0A533I8E5</accession>
<feature type="chain" id="PRO_5021824301" description="RcnB family protein" evidence="2">
    <location>
        <begin position="30"/>
        <end position="146"/>
    </location>
</feature>
<evidence type="ECO:0000256" key="2">
    <source>
        <dbReference type="SAM" id="SignalP"/>
    </source>
</evidence>
<name>A0A533I8E5_PARDE</name>
<evidence type="ECO:0000313" key="4">
    <source>
        <dbReference type="Proteomes" id="UP000315344"/>
    </source>
</evidence>
<comment type="caution">
    <text evidence="3">The sequence shown here is derived from an EMBL/GenBank/DDBJ whole genome shotgun (WGS) entry which is preliminary data.</text>
</comment>